<sequence>MPYVQVRPDDEAAVKLLTDLFNAVGAVDDPDDPPTLPELVAGDLKYGWDLEPGERYLYYPDGATEPVGSIRLNASQRDNLHMISVGAIVHPDHRGQGHREMMYTELLRRARERGRFTVWSGCANDDQESADLLKKFGFRYASHEARRYQFPAQLDQDQLDRLYAEAQDKAPDYELVRTMVPTDDELLGQLVAVTEAINDAPMGDLDFENEKFDLQRLKDFENAAQAKGERMYRVFARHKATDEIGGHTVMMTHPLQPTYAWQYDTAVHRDHRGHRLGMLVKLEMMRWLTEVEPQIERIETWNNADNSYMINANEAIGYTFSRLFDTYQLKLDEQG</sequence>
<dbReference type="SUPFAM" id="SSF55729">
    <property type="entry name" value="Acyl-CoA N-acyltransferases (Nat)"/>
    <property type="match status" value="1"/>
</dbReference>
<comment type="caution">
    <text evidence="4">The sequence shown here is derived from an EMBL/GenBank/DDBJ whole genome shotgun (WGS) entry which is preliminary data.</text>
</comment>
<dbReference type="Pfam" id="PF00583">
    <property type="entry name" value="Acetyltransf_1"/>
    <property type="match status" value="1"/>
</dbReference>
<dbReference type="PANTHER" id="PTHR43877">
    <property type="entry name" value="AMINOALKYLPHOSPHONATE N-ACETYLTRANSFERASE-RELATED-RELATED"/>
    <property type="match status" value="1"/>
</dbReference>
<dbReference type="PROSITE" id="PS51186">
    <property type="entry name" value="GNAT"/>
    <property type="match status" value="1"/>
</dbReference>
<keyword evidence="2" id="KW-0012">Acyltransferase</keyword>
<dbReference type="InterPro" id="IPR016181">
    <property type="entry name" value="Acyl_CoA_acyltransferase"/>
</dbReference>
<evidence type="ECO:0000256" key="1">
    <source>
        <dbReference type="ARBA" id="ARBA00022679"/>
    </source>
</evidence>
<evidence type="ECO:0000313" key="4">
    <source>
        <dbReference type="EMBL" id="GGL62979.1"/>
    </source>
</evidence>
<accession>A0A917S9N8</accession>
<organism evidence="4 5">
    <name type="scientific">Microlunatus endophyticus</name>
    <dbReference type="NCBI Taxonomy" id="1716077"/>
    <lineage>
        <taxon>Bacteria</taxon>
        <taxon>Bacillati</taxon>
        <taxon>Actinomycetota</taxon>
        <taxon>Actinomycetes</taxon>
        <taxon>Propionibacteriales</taxon>
        <taxon>Propionibacteriaceae</taxon>
        <taxon>Microlunatus</taxon>
    </lineage>
</organism>
<dbReference type="EMBL" id="BMMZ01000004">
    <property type="protein sequence ID" value="GGL62979.1"/>
    <property type="molecule type" value="Genomic_DNA"/>
</dbReference>
<dbReference type="InterPro" id="IPR050832">
    <property type="entry name" value="Bact_Acetyltransf"/>
</dbReference>
<evidence type="ECO:0000313" key="5">
    <source>
        <dbReference type="Proteomes" id="UP000613840"/>
    </source>
</evidence>
<dbReference type="RefSeq" id="WP_188895349.1">
    <property type="nucleotide sequence ID" value="NZ_BMMZ01000004.1"/>
</dbReference>
<proteinExistence type="predicted"/>
<name>A0A917S9N8_9ACTN</name>
<dbReference type="InterPro" id="IPR000182">
    <property type="entry name" value="GNAT_dom"/>
</dbReference>
<dbReference type="Gene3D" id="3.40.630.30">
    <property type="match status" value="1"/>
</dbReference>
<dbReference type="CDD" id="cd04301">
    <property type="entry name" value="NAT_SF"/>
    <property type="match status" value="1"/>
</dbReference>
<keyword evidence="1" id="KW-0808">Transferase</keyword>
<evidence type="ECO:0000256" key="2">
    <source>
        <dbReference type="ARBA" id="ARBA00023315"/>
    </source>
</evidence>
<reference evidence="4" key="1">
    <citation type="journal article" date="2014" name="Int. J. Syst. Evol. Microbiol.">
        <title>Complete genome sequence of Corynebacterium casei LMG S-19264T (=DSM 44701T), isolated from a smear-ripened cheese.</title>
        <authorList>
            <consortium name="US DOE Joint Genome Institute (JGI-PGF)"/>
            <person name="Walter F."/>
            <person name="Albersmeier A."/>
            <person name="Kalinowski J."/>
            <person name="Ruckert C."/>
        </authorList>
    </citation>
    <scope>NUCLEOTIDE SEQUENCE</scope>
    <source>
        <strain evidence="4">CGMCC 4.7306</strain>
    </source>
</reference>
<protein>
    <submittedName>
        <fullName evidence="4">GNAT family N-acetyltransferase</fullName>
    </submittedName>
</protein>
<reference evidence="4" key="2">
    <citation type="submission" date="2020-09" db="EMBL/GenBank/DDBJ databases">
        <authorList>
            <person name="Sun Q."/>
            <person name="Zhou Y."/>
        </authorList>
    </citation>
    <scope>NUCLEOTIDE SEQUENCE</scope>
    <source>
        <strain evidence="4">CGMCC 4.7306</strain>
    </source>
</reference>
<keyword evidence="5" id="KW-1185">Reference proteome</keyword>
<dbReference type="GO" id="GO:0016747">
    <property type="term" value="F:acyltransferase activity, transferring groups other than amino-acyl groups"/>
    <property type="evidence" value="ECO:0007669"/>
    <property type="project" value="InterPro"/>
</dbReference>
<dbReference type="AlphaFoldDB" id="A0A917S9N8"/>
<evidence type="ECO:0000259" key="3">
    <source>
        <dbReference type="PROSITE" id="PS51186"/>
    </source>
</evidence>
<feature type="domain" description="N-acetyltransferase" evidence="3">
    <location>
        <begin position="4"/>
        <end position="160"/>
    </location>
</feature>
<dbReference type="Proteomes" id="UP000613840">
    <property type="component" value="Unassembled WGS sequence"/>
</dbReference>
<gene>
    <name evidence="4" type="ORF">GCM10011575_21840</name>
</gene>